<sequence length="218" mass="23738">MLVWNHRVSSSVAFWRRGSTRIPPLRYRAVSSAKSAGWTPVWARNVVRVREVKAAGRVKEKSVRQVLLDDEDRDDLGLVAGGEADRPIASGVRGFPVSNSDNDGFFPCFGKVTILDASIENCDQCATIGAEKHFIALLFTPSRPGAFLGFNSLMSLDLVCQTDGRSSLGGNAGPTEDFVFDAVYVFEIGGRVERTLGSILSARYQLSWSSNARSLSGF</sequence>
<comment type="caution">
    <text evidence="1">The sequence shown here is derived from an EMBL/GenBank/DDBJ whole genome shotgun (WGS) entry which is preliminary data.</text>
</comment>
<evidence type="ECO:0000313" key="1">
    <source>
        <dbReference type="EMBL" id="GBP07934.1"/>
    </source>
</evidence>
<evidence type="ECO:0000313" key="2">
    <source>
        <dbReference type="Proteomes" id="UP000299102"/>
    </source>
</evidence>
<reference evidence="1 2" key="1">
    <citation type="journal article" date="2019" name="Commun. Biol.">
        <title>The bagworm genome reveals a unique fibroin gene that provides high tensile strength.</title>
        <authorList>
            <person name="Kono N."/>
            <person name="Nakamura H."/>
            <person name="Ohtoshi R."/>
            <person name="Tomita M."/>
            <person name="Numata K."/>
            <person name="Arakawa K."/>
        </authorList>
    </citation>
    <scope>NUCLEOTIDE SEQUENCE [LARGE SCALE GENOMIC DNA]</scope>
</reference>
<organism evidence="1 2">
    <name type="scientific">Eumeta variegata</name>
    <name type="common">Bagworm moth</name>
    <name type="synonym">Eumeta japonica</name>
    <dbReference type="NCBI Taxonomy" id="151549"/>
    <lineage>
        <taxon>Eukaryota</taxon>
        <taxon>Metazoa</taxon>
        <taxon>Ecdysozoa</taxon>
        <taxon>Arthropoda</taxon>
        <taxon>Hexapoda</taxon>
        <taxon>Insecta</taxon>
        <taxon>Pterygota</taxon>
        <taxon>Neoptera</taxon>
        <taxon>Endopterygota</taxon>
        <taxon>Lepidoptera</taxon>
        <taxon>Glossata</taxon>
        <taxon>Ditrysia</taxon>
        <taxon>Tineoidea</taxon>
        <taxon>Psychidae</taxon>
        <taxon>Oiketicinae</taxon>
        <taxon>Eumeta</taxon>
    </lineage>
</organism>
<accession>A0A4C1T1D0</accession>
<dbReference type="AlphaFoldDB" id="A0A4C1T1D0"/>
<gene>
    <name evidence="1" type="ORF">EVAR_77029_1</name>
</gene>
<name>A0A4C1T1D0_EUMVA</name>
<proteinExistence type="predicted"/>
<dbReference type="Proteomes" id="UP000299102">
    <property type="component" value="Unassembled WGS sequence"/>
</dbReference>
<protein>
    <submittedName>
        <fullName evidence="1">Uncharacterized protein</fullName>
    </submittedName>
</protein>
<dbReference type="EMBL" id="BGZK01004261">
    <property type="protein sequence ID" value="GBP07934.1"/>
    <property type="molecule type" value="Genomic_DNA"/>
</dbReference>
<keyword evidence="2" id="KW-1185">Reference proteome</keyword>